<keyword evidence="8" id="KW-0472">Membrane</keyword>
<dbReference type="GO" id="GO:0005789">
    <property type="term" value="C:endoplasmic reticulum membrane"/>
    <property type="evidence" value="ECO:0007669"/>
    <property type="project" value="UniProtKB-SubCell"/>
</dbReference>
<dbReference type="InterPro" id="IPR019533">
    <property type="entry name" value="Peptidase_S26"/>
</dbReference>
<evidence type="ECO:0000313" key="17">
    <source>
        <dbReference type="Proteomes" id="UP000613580"/>
    </source>
</evidence>
<name>A0A8H6TP90_MYCCL</name>
<keyword evidence="17" id="KW-1185">Reference proteome</keyword>
<keyword evidence="13" id="KW-0732">Signal</keyword>
<evidence type="ECO:0000313" key="16">
    <source>
        <dbReference type="EMBL" id="KAF7320629.1"/>
    </source>
</evidence>
<dbReference type="SFLD" id="SFLDG00358">
    <property type="entry name" value="Main_(cytGST)"/>
    <property type="match status" value="1"/>
</dbReference>
<dbReference type="CDD" id="cd06530">
    <property type="entry name" value="S26_SPase_I"/>
    <property type="match status" value="1"/>
</dbReference>
<evidence type="ECO:0000256" key="11">
    <source>
        <dbReference type="RuleBase" id="RU003494"/>
    </source>
</evidence>
<keyword evidence="5 16" id="KW-0808">Transferase</keyword>
<dbReference type="Proteomes" id="UP000613580">
    <property type="component" value="Unassembled WGS sequence"/>
</dbReference>
<dbReference type="EC" id="3.4.21.89" evidence="12"/>
<dbReference type="InterPro" id="IPR015927">
    <property type="entry name" value="Peptidase_S24_S26A/B/C"/>
</dbReference>
<evidence type="ECO:0000259" key="15">
    <source>
        <dbReference type="PROSITE" id="PS50405"/>
    </source>
</evidence>
<accession>A0A8H6TP90</accession>
<dbReference type="InterPro" id="IPR010987">
    <property type="entry name" value="Glutathione-S-Trfase_C-like"/>
</dbReference>
<dbReference type="InterPro" id="IPR004046">
    <property type="entry name" value="GST_C"/>
</dbReference>
<dbReference type="PROSITE" id="PS50404">
    <property type="entry name" value="GST_NTER"/>
    <property type="match status" value="1"/>
</dbReference>
<evidence type="ECO:0000256" key="5">
    <source>
        <dbReference type="ARBA" id="ARBA00022679"/>
    </source>
</evidence>
<comment type="subcellular location">
    <subcellularLocation>
        <location evidence="2">Endomembrane system</location>
    </subcellularLocation>
    <subcellularLocation>
        <location evidence="12">Endoplasmic reticulum membrane</location>
    </subcellularLocation>
</comment>
<dbReference type="PROSITE" id="PS50405">
    <property type="entry name" value="GST_CTER"/>
    <property type="match status" value="1"/>
</dbReference>
<evidence type="ECO:0000256" key="8">
    <source>
        <dbReference type="ARBA" id="ARBA00023136"/>
    </source>
</evidence>
<dbReference type="Gene3D" id="3.40.30.10">
    <property type="entry name" value="Glutaredoxin"/>
    <property type="match status" value="1"/>
</dbReference>
<dbReference type="PANTHER" id="PTHR43900">
    <property type="entry name" value="GLUTATHIONE S-TRANSFERASE RHO"/>
    <property type="match status" value="1"/>
</dbReference>
<dbReference type="SFLD" id="SFLDS00019">
    <property type="entry name" value="Glutathione_Transferase_(cytos"/>
    <property type="match status" value="1"/>
</dbReference>
<dbReference type="SUPFAM" id="SSF47616">
    <property type="entry name" value="GST C-terminal domain-like"/>
    <property type="match status" value="1"/>
</dbReference>
<reference evidence="16" key="1">
    <citation type="submission" date="2020-05" db="EMBL/GenBank/DDBJ databases">
        <title>Mycena genomes resolve the evolution of fungal bioluminescence.</title>
        <authorList>
            <person name="Tsai I.J."/>
        </authorList>
    </citation>
    <scope>NUCLEOTIDE SEQUENCE</scope>
    <source>
        <strain evidence="16">110903Hualien_Pintung</strain>
    </source>
</reference>
<dbReference type="GO" id="GO:0004364">
    <property type="term" value="F:glutathione transferase activity"/>
    <property type="evidence" value="ECO:0007669"/>
    <property type="project" value="UniProtKB-EC"/>
</dbReference>
<comment type="subunit">
    <text evidence="9">Component of the signal peptidase complex (SPC) composed of a catalytic subunit SEC11 and three accessory subunits SPC1, SPC2 and SPC3. The complex induces a local thinning of the ER membrane which is used to measure the length of the signal peptide (SP) h-region of protein substrates. This ensures the selectivity of the complex towards h-regions shorter than 18-20 amino acids. SPC associates with the translocon complex.</text>
</comment>
<feature type="chain" id="PRO_5034849898" description="Signal peptidase complex catalytic subunit SEC11" evidence="13">
    <location>
        <begin position="31"/>
        <end position="371"/>
    </location>
</feature>
<dbReference type="Gene3D" id="1.20.1050.10">
    <property type="match status" value="1"/>
</dbReference>
<proteinExistence type="inferred from homology"/>
<comment type="similarity">
    <text evidence="11">Belongs to the GST superfamily.</text>
</comment>
<comment type="caution">
    <text evidence="16">The sequence shown here is derived from an EMBL/GenBank/DDBJ whole genome shotgun (WGS) entry which is preliminary data.</text>
</comment>
<comment type="catalytic activity">
    <reaction evidence="1 12">
        <text>Cleavage of hydrophobic, N-terminal signal or leader sequences from secreted and periplasmic proteins.</text>
        <dbReference type="EC" id="3.4.21.89"/>
    </reaction>
</comment>
<dbReference type="NCBIfam" id="TIGR02228">
    <property type="entry name" value="sigpep_I_arch"/>
    <property type="match status" value="1"/>
</dbReference>
<feature type="domain" description="GST N-terminal" evidence="14">
    <location>
        <begin position="143"/>
        <end position="224"/>
    </location>
</feature>
<dbReference type="OrthoDB" id="249703at2759"/>
<evidence type="ECO:0000256" key="1">
    <source>
        <dbReference type="ARBA" id="ARBA00000677"/>
    </source>
</evidence>
<keyword evidence="4 12" id="KW-0645">Protease</keyword>
<dbReference type="Pfam" id="PF02798">
    <property type="entry name" value="GST_N"/>
    <property type="match status" value="1"/>
</dbReference>
<dbReference type="GO" id="GO:0004252">
    <property type="term" value="F:serine-type endopeptidase activity"/>
    <property type="evidence" value="ECO:0007669"/>
    <property type="project" value="InterPro"/>
</dbReference>
<dbReference type="InterPro" id="IPR036286">
    <property type="entry name" value="LexA/Signal_pep-like_sf"/>
</dbReference>
<dbReference type="GO" id="GO:0006465">
    <property type="term" value="P:signal peptide processing"/>
    <property type="evidence" value="ECO:0007669"/>
    <property type="project" value="UniProtKB-UniRule"/>
</dbReference>
<dbReference type="PANTHER" id="PTHR43900:SF3">
    <property type="entry name" value="GLUTATHIONE S-TRANSFERASE RHO"/>
    <property type="match status" value="1"/>
</dbReference>
<protein>
    <recommendedName>
        <fullName evidence="12">Signal peptidase complex catalytic subunit SEC11</fullName>
        <ecNumber evidence="12">3.4.21.89</ecNumber>
    </recommendedName>
</protein>
<dbReference type="InterPro" id="IPR036282">
    <property type="entry name" value="Glutathione-S-Trfase_C_sf"/>
</dbReference>
<feature type="domain" description="GST C-terminal" evidence="15">
    <location>
        <begin position="233"/>
        <end position="363"/>
    </location>
</feature>
<dbReference type="InterPro" id="IPR004045">
    <property type="entry name" value="Glutathione_S-Trfase_N"/>
</dbReference>
<keyword evidence="12" id="KW-0256">Endoplasmic reticulum</keyword>
<dbReference type="SUPFAM" id="SSF52833">
    <property type="entry name" value="Thioredoxin-like"/>
    <property type="match status" value="1"/>
</dbReference>
<evidence type="ECO:0000256" key="7">
    <source>
        <dbReference type="ARBA" id="ARBA00022989"/>
    </source>
</evidence>
<dbReference type="InterPro" id="IPR040079">
    <property type="entry name" value="Glutathione_S-Trfase"/>
</dbReference>
<keyword evidence="7" id="KW-1133">Transmembrane helix</keyword>
<dbReference type="AlphaFoldDB" id="A0A8H6TP90"/>
<dbReference type="PRINTS" id="PR00728">
    <property type="entry name" value="SIGNALPTASE"/>
</dbReference>
<dbReference type="GO" id="GO:0009003">
    <property type="term" value="F:signal peptidase activity"/>
    <property type="evidence" value="ECO:0007669"/>
    <property type="project" value="UniProtKB-EC"/>
</dbReference>
<organism evidence="16 17">
    <name type="scientific">Mycena chlorophos</name>
    <name type="common">Agaric fungus</name>
    <name type="synonym">Agaricus chlorophos</name>
    <dbReference type="NCBI Taxonomy" id="658473"/>
    <lineage>
        <taxon>Eukaryota</taxon>
        <taxon>Fungi</taxon>
        <taxon>Dikarya</taxon>
        <taxon>Basidiomycota</taxon>
        <taxon>Agaricomycotina</taxon>
        <taxon>Agaricomycetes</taxon>
        <taxon>Agaricomycetidae</taxon>
        <taxon>Agaricales</taxon>
        <taxon>Marasmiineae</taxon>
        <taxon>Mycenaceae</taxon>
        <taxon>Mycena</taxon>
    </lineage>
</organism>
<comment type="catalytic activity">
    <reaction evidence="10">
        <text>RX + glutathione = an S-substituted glutathione + a halide anion + H(+)</text>
        <dbReference type="Rhea" id="RHEA:16437"/>
        <dbReference type="ChEBI" id="CHEBI:15378"/>
        <dbReference type="ChEBI" id="CHEBI:16042"/>
        <dbReference type="ChEBI" id="CHEBI:17792"/>
        <dbReference type="ChEBI" id="CHEBI:57925"/>
        <dbReference type="ChEBI" id="CHEBI:90779"/>
        <dbReference type="EC" id="2.5.1.18"/>
    </reaction>
</comment>
<sequence length="371" mass="40860">MLPGRIRRALLEGLLFASSLSSSYMAYAAAEVVTNCKSPVVVVLSGSMEPGIHRGDLLLLSNWAPNEYTNGDIAVYEVPGQAESIVHRVLETRDPQSSSRRYITKGDNNEVDDLTLYNGMQWLESEHLVGKVYGANRSTSTMVLKLYAGARVAGGSAVVALVLALKKIPYEYILVDMANKENKSAEHLKRHPYGQIPVLDDDGFILYETRAICKYLENKFPGQGMRLAPAMTDVQGQALFDQAASVEVANFYRPMLKVVQEVVFNKMMGRPTNQANLDDGLKDFGAKLDVYEQLLAKQKYTAGNELSLVDLYHLTYAPSLEPAGVDILQSESRPNVKRWWNELIGLPAWVQLKGEGYKHVAGLAAGTTSGV</sequence>
<dbReference type="SUPFAM" id="SSF51306">
    <property type="entry name" value="LexA/Signal peptidase"/>
    <property type="match status" value="1"/>
</dbReference>
<comment type="similarity">
    <text evidence="3 12">Belongs to the peptidase S26B family.</text>
</comment>
<dbReference type="GO" id="GO:0006749">
    <property type="term" value="P:glutathione metabolic process"/>
    <property type="evidence" value="ECO:0007669"/>
    <property type="project" value="TreeGrafter"/>
</dbReference>
<dbReference type="InterPro" id="IPR001733">
    <property type="entry name" value="Peptidase_S26B"/>
</dbReference>
<evidence type="ECO:0000259" key="14">
    <source>
        <dbReference type="PROSITE" id="PS50404"/>
    </source>
</evidence>
<evidence type="ECO:0000256" key="2">
    <source>
        <dbReference type="ARBA" id="ARBA00004308"/>
    </source>
</evidence>
<dbReference type="Pfam" id="PF00717">
    <property type="entry name" value="Peptidase_S24"/>
    <property type="match status" value="1"/>
</dbReference>
<dbReference type="InterPro" id="IPR036249">
    <property type="entry name" value="Thioredoxin-like_sf"/>
</dbReference>
<evidence type="ECO:0000256" key="4">
    <source>
        <dbReference type="ARBA" id="ARBA00022670"/>
    </source>
</evidence>
<feature type="signal peptide" evidence="13">
    <location>
        <begin position="1"/>
        <end position="30"/>
    </location>
</feature>
<evidence type="ECO:0000256" key="6">
    <source>
        <dbReference type="ARBA" id="ARBA00022692"/>
    </source>
</evidence>
<evidence type="ECO:0000256" key="3">
    <source>
        <dbReference type="ARBA" id="ARBA00011035"/>
    </source>
</evidence>
<dbReference type="GO" id="GO:0043295">
    <property type="term" value="F:glutathione binding"/>
    <property type="evidence" value="ECO:0007669"/>
    <property type="project" value="TreeGrafter"/>
</dbReference>
<dbReference type="Pfam" id="PF00043">
    <property type="entry name" value="GST_C"/>
    <property type="match status" value="1"/>
</dbReference>
<evidence type="ECO:0000256" key="10">
    <source>
        <dbReference type="ARBA" id="ARBA00047960"/>
    </source>
</evidence>
<evidence type="ECO:0000256" key="13">
    <source>
        <dbReference type="SAM" id="SignalP"/>
    </source>
</evidence>
<keyword evidence="6" id="KW-0812">Transmembrane</keyword>
<evidence type="ECO:0000256" key="12">
    <source>
        <dbReference type="RuleBase" id="RU362047"/>
    </source>
</evidence>
<keyword evidence="12" id="KW-0378">Hydrolase</keyword>
<gene>
    <name evidence="16" type="ORF">HMN09_00147500</name>
</gene>
<dbReference type="EMBL" id="JACAZE010000002">
    <property type="protein sequence ID" value="KAF7320629.1"/>
    <property type="molecule type" value="Genomic_DNA"/>
</dbReference>
<evidence type="ECO:0000256" key="9">
    <source>
        <dbReference type="ARBA" id="ARBA00047037"/>
    </source>
</evidence>